<protein>
    <submittedName>
        <fullName evidence="2">Uncharacterized protein</fullName>
    </submittedName>
</protein>
<reference evidence="2 3" key="1">
    <citation type="submission" date="2019-06" db="EMBL/GenBank/DDBJ databases">
        <title>Genome sequence of Litorilinea aerophila BAA-2444.</title>
        <authorList>
            <person name="Maclea K.S."/>
            <person name="Maurais E.G."/>
            <person name="Iannazzi L.C."/>
        </authorList>
    </citation>
    <scope>NUCLEOTIDE SEQUENCE [LARGE SCALE GENOMIC DNA]</scope>
    <source>
        <strain evidence="2 3">ATCC BAA-2444</strain>
    </source>
</reference>
<gene>
    <name evidence="2" type="ORF">FKZ61_12005</name>
</gene>
<keyword evidence="1" id="KW-0175">Coiled coil</keyword>
<evidence type="ECO:0000256" key="1">
    <source>
        <dbReference type="SAM" id="Coils"/>
    </source>
</evidence>
<sequence length="1363" mass="149218">MKVRPLANPMEGERIVGVQPKMAPQVQEGAAAPAVRHRIRFYPGRALSDIALTVEQQNRAGRLALLGQAFSPGVIHGLEVALERTGSAAFYHVAVGRGLAASGEDVKVVRNLRMDVRAVPVYAPVALLAGEAPPAGDPPLARVGEPLLPRRLGPSLGELLDEGIPLPPAGVLVLQPVVSEVAARFDPTDPCPVEPGDIAFEDWQTVDGCRLVWYAWPEEWKPLPLPGDGWRNRLAHTIFEAERLAFFGKILPWESLGVPIALVGFDDAWQPLFVDRHAVVREGGQRKARPPLVPDSGTPFLWQARIQQFIQQVAEAVATGASPETLRQEFHYLPPAGLLPRTAVEAREARNHFFPPAYTVDAVPIPLEQLELATAESASLSPFDLSVPDRVRVLVPVPQKWFDPHLLQIEAVSPEFQQAIDQFVQRRARWLRRRLDVRTVATALFQAIHGEPLTFPDPDPDALEAEAIADDGVDPSVPELAEPELPYGTQPAPQGDSSRLMVLAVEALRDYLRDQTPLKHVTVVSLQGAPQGIFPLAFPPELAGRIEYSEMGHSLIFHGRMTDQEFELLVNFGNLGEIAAFLGRLYEESQNDELSELDRLGLEKFILFLEAKVRQANDQVDLGFVRAQTNIYRLRHLMWGTLDASRLATSPALAAIATEESARTTKEGIQEYLNKVKSQTPEPDPEFLQRFLNKVKSPSSGVGFKPVGAPQPVSAVAFTSSEFLGAGTFRERERAGGGLVVDRLLREEGTLTGVTEATTVEGRVTSGGLAEKATASVEKVSERGVLFGGAEAVAGASKETIVEQPSIVGNAYDFRTVTVAERMKIPPANEAKAASVAAKFEAVVGIADLGIQVDDLVVSRPRFNAQGEEVAPARTFADYRREGFQVILDDPDPEDADEARYFAASVDVLDDLVAALRRVEGRIRQYNQAIERCRQTLAQVQALAVQADRRLATIGNRLAEARHDVAVARALLAEETQRVQAINARRDQILAEQVTFLAFHRPRLSEARLEMPTRVIDSGLREAPLPACRRRTLTPPPELRRLVSLLRQTPLLWYRRAPSLLERLGRPETLWRTVQRASLRAQQEALIVQEAPGYDPTAGGLLAGSLEKILGAQQQKVSQMMVTKAQFTVSALADLSWQQTVEQARLVLSLGDLSDADHGHADVAQEATAHLDEIAQTATCLYGHFGDVSAAIRLNWAERLSQFDAPVRLEDLSILPRWGEVDRLARREMQALVDWLYDNIDRRQPDALGLMDDLVRVCILLASHAPVHQIVAGRVQQPTRAQVGTRVKVAVQPGKVAIGTPALIYANNQVVAEAVVDDLLGGQAVTRVIKTLHANIQIDQGASVHFGGLEALQGNALTARVGF</sequence>
<dbReference type="InParanoid" id="A0A540VFM9"/>
<evidence type="ECO:0000313" key="2">
    <source>
        <dbReference type="EMBL" id="TQE95555.1"/>
    </source>
</evidence>
<dbReference type="RefSeq" id="WP_141610374.1">
    <property type="nucleotide sequence ID" value="NZ_VIGC02000013.1"/>
</dbReference>
<keyword evidence="3" id="KW-1185">Reference proteome</keyword>
<accession>A0A540VFM9</accession>
<proteinExistence type="predicted"/>
<evidence type="ECO:0000313" key="3">
    <source>
        <dbReference type="Proteomes" id="UP000317371"/>
    </source>
</evidence>
<dbReference type="Proteomes" id="UP000317371">
    <property type="component" value="Unassembled WGS sequence"/>
</dbReference>
<name>A0A540VFM9_9CHLR</name>
<dbReference type="EMBL" id="VIGC01000013">
    <property type="protein sequence ID" value="TQE95555.1"/>
    <property type="molecule type" value="Genomic_DNA"/>
</dbReference>
<organism evidence="2 3">
    <name type="scientific">Litorilinea aerophila</name>
    <dbReference type="NCBI Taxonomy" id="1204385"/>
    <lineage>
        <taxon>Bacteria</taxon>
        <taxon>Bacillati</taxon>
        <taxon>Chloroflexota</taxon>
        <taxon>Caldilineae</taxon>
        <taxon>Caldilineales</taxon>
        <taxon>Caldilineaceae</taxon>
        <taxon>Litorilinea</taxon>
    </lineage>
</organism>
<feature type="coiled-coil region" evidence="1">
    <location>
        <begin position="909"/>
        <end position="943"/>
    </location>
</feature>
<dbReference type="OrthoDB" id="127107at2"/>
<comment type="caution">
    <text evidence="2">The sequence shown here is derived from an EMBL/GenBank/DDBJ whole genome shotgun (WGS) entry which is preliminary data.</text>
</comment>